<dbReference type="Proteomes" id="UP001595872">
    <property type="component" value="Unassembled WGS sequence"/>
</dbReference>
<feature type="transmembrane region" description="Helical" evidence="6">
    <location>
        <begin position="416"/>
        <end position="437"/>
    </location>
</feature>
<keyword evidence="5 6" id="KW-0472">Membrane</keyword>
<accession>A0ABV9TWB4</accession>
<dbReference type="RefSeq" id="WP_378255031.1">
    <property type="nucleotide sequence ID" value="NZ_JBHSIT010000003.1"/>
</dbReference>
<feature type="transmembrane region" description="Helical" evidence="6">
    <location>
        <begin position="310"/>
        <end position="328"/>
    </location>
</feature>
<keyword evidence="4 6" id="KW-1133">Transmembrane helix</keyword>
<proteinExistence type="predicted"/>
<keyword evidence="3 6" id="KW-0812">Transmembrane</keyword>
<feature type="transmembrane region" description="Helical" evidence="6">
    <location>
        <begin position="186"/>
        <end position="207"/>
    </location>
</feature>
<evidence type="ECO:0000256" key="6">
    <source>
        <dbReference type="SAM" id="Phobius"/>
    </source>
</evidence>
<evidence type="ECO:0000256" key="5">
    <source>
        <dbReference type="ARBA" id="ARBA00023136"/>
    </source>
</evidence>
<dbReference type="InterPro" id="IPR020846">
    <property type="entry name" value="MFS_dom"/>
</dbReference>
<dbReference type="EMBL" id="JBHSIT010000003">
    <property type="protein sequence ID" value="MFC4908431.1"/>
    <property type="molecule type" value="Genomic_DNA"/>
</dbReference>
<feature type="transmembrane region" description="Helical" evidence="6">
    <location>
        <begin position="97"/>
        <end position="118"/>
    </location>
</feature>
<comment type="caution">
    <text evidence="8">The sequence shown here is derived from an EMBL/GenBank/DDBJ whole genome shotgun (WGS) entry which is preliminary data.</text>
</comment>
<name>A0ABV9TWB4_9ACTN</name>
<feature type="transmembrane region" description="Helical" evidence="6">
    <location>
        <begin position="27"/>
        <end position="51"/>
    </location>
</feature>
<reference evidence="9" key="1">
    <citation type="journal article" date="2019" name="Int. J. Syst. Evol. Microbiol.">
        <title>The Global Catalogue of Microorganisms (GCM) 10K type strain sequencing project: providing services to taxonomists for standard genome sequencing and annotation.</title>
        <authorList>
            <consortium name="The Broad Institute Genomics Platform"/>
            <consortium name="The Broad Institute Genome Sequencing Center for Infectious Disease"/>
            <person name="Wu L."/>
            <person name="Ma J."/>
        </authorList>
    </citation>
    <scope>NUCLEOTIDE SEQUENCE [LARGE SCALE GENOMIC DNA]</scope>
    <source>
        <strain evidence="9">KLKA75</strain>
    </source>
</reference>
<keyword evidence="2" id="KW-0813">Transport</keyword>
<evidence type="ECO:0000256" key="2">
    <source>
        <dbReference type="ARBA" id="ARBA00022448"/>
    </source>
</evidence>
<dbReference type="PANTHER" id="PTHR42718">
    <property type="entry name" value="MAJOR FACILITATOR SUPERFAMILY MULTIDRUG TRANSPORTER MFSC"/>
    <property type="match status" value="1"/>
</dbReference>
<dbReference type="Gene3D" id="1.20.1250.20">
    <property type="entry name" value="MFS general substrate transporter like domains"/>
    <property type="match status" value="1"/>
</dbReference>
<dbReference type="SUPFAM" id="SSF103473">
    <property type="entry name" value="MFS general substrate transporter"/>
    <property type="match status" value="1"/>
</dbReference>
<keyword evidence="9" id="KW-1185">Reference proteome</keyword>
<evidence type="ECO:0000256" key="3">
    <source>
        <dbReference type="ARBA" id="ARBA00022692"/>
    </source>
</evidence>
<protein>
    <submittedName>
        <fullName evidence="8">MFS transporter</fullName>
    </submittedName>
</protein>
<comment type="subcellular location">
    <subcellularLocation>
        <location evidence="1">Cell membrane</location>
        <topology evidence="1">Multi-pass membrane protein</topology>
    </subcellularLocation>
</comment>
<sequence length="470" mass="46497">MAVGLRTTTTETGAGAAGKPEGLFSGAYAAAATAFTALTVLTGLSGFAVVPTLPVAARALDGLWLYPLVASAFVAAGLVGGVLGGAWSDRSGPGRPLAAGLLLAIATLVVSGTAGTIWQLAAGRFLDGLAAGMIVVATNAAIGQTFPDHLRPRALALMSACWVGPSLACPPLAGLVVSWWSWRWVFLGLAVLTVVPGVLVVVLLRRLPRPEEPIGNEGPGLLVAVAVSVGAGLGQYALSGRSVVHLACGIGAVAVIGAFVRRMVPPGAWRAASGLPATVLLNGLAAGTFFTLETMVPLILNLDGRVPPALAGLAFTGSAVAWAASSWAQSRWLAGRPRHLLVAAGASLLGVATGGAAAAMALGLPAWIPAVALGVAAVGMGTAVPTLTVLALAHAPSGRTGYAGGAMMTAQNLGQIGILALGSALLGTVASDVAAGAVPLTRFGPALGVLVVPSLLIVMLATRARSAPAD</sequence>
<dbReference type="InterPro" id="IPR036259">
    <property type="entry name" value="MFS_trans_sf"/>
</dbReference>
<evidence type="ECO:0000259" key="7">
    <source>
        <dbReference type="PROSITE" id="PS50850"/>
    </source>
</evidence>
<organism evidence="8 9">
    <name type="scientific">Actinomadura gamaensis</name>
    <dbReference type="NCBI Taxonomy" id="1763541"/>
    <lineage>
        <taxon>Bacteria</taxon>
        <taxon>Bacillati</taxon>
        <taxon>Actinomycetota</taxon>
        <taxon>Actinomycetes</taxon>
        <taxon>Streptosporangiales</taxon>
        <taxon>Thermomonosporaceae</taxon>
        <taxon>Actinomadura</taxon>
    </lineage>
</organism>
<feature type="transmembrane region" description="Helical" evidence="6">
    <location>
        <begin position="340"/>
        <end position="364"/>
    </location>
</feature>
<gene>
    <name evidence="8" type="ORF">ACFPCY_13950</name>
</gene>
<feature type="transmembrane region" description="Helical" evidence="6">
    <location>
        <begin position="272"/>
        <end position="290"/>
    </location>
</feature>
<feature type="domain" description="Major facilitator superfamily (MFS) profile" evidence="7">
    <location>
        <begin position="31"/>
        <end position="465"/>
    </location>
</feature>
<dbReference type="PANTHER" id="PTHR42718:SF9">
    <property type="entry name" value="MAJOR FACILITATOR SUPERFAMILY MULTIDRUG TRANSPORTER MFSC"/>
    <property type="match status" value="1"/>
</dbReference>
<dbReference type="Pfam" id="PF07690">
    <property type="entry name" value="MFS_1"/>
    <property type="match status" value="1"/>
</dbReference>
<feature type="transmembrane region" description="Helical" evidence="6">
    <location>
        <begin position="243"/>
        <end position="260"/>
    </location>
</feature>
<dbReference type="PROSITE" id="PS50850">
    <property type="entry name" value="MFS"/>
    <property type="match status" value="1"/>
</dbReference>
<evidence type="ECO:0000256" key="4">
    <source>
        <dbReference type="ARBA" id="ARBA00022989"/>
    </source>
</evidence>
<dbReference type="InterPro" id="IPR011701">
    <property type="entry name" value="MFS"/>
</dbReference>
<feature type="transmembrane region" description="Helical" evidence="6">
    <location>
        <begin position="63"/>
        <end position="85"/>
    </location>
</feature>
<feature type="transmembrane region" description="Helical" evidence="6">
    <location>
        <begin position="219"/>
        <end position="237"/>
    </location>
</feature>
<feature type="transmembrane region" description="Helical" evidence="6">
    <location>
        <begin position="370"/>
        <end position="395"/>
    </location>
</feature>
<evidence type="ECO:0000256" key="1">
    <source>
        <dbReference type="ARBA" id="ARBA00004651"/>
    </source>
</evidence>
<feature type="transmembrane region" description="Helical" evidence="6">
    <location>
        <begin position="124"/>
        <end position="142"/>
    </location>
</feature>
<evidence type="ECO:0000313" key="9">
    <source>
        <dbReference type="Proteomes" id="UP001595872"/>
    </source>
</evidence>
<evidence type="ECO:0000313" key="8">
    <source>
        <dbReference type="EMBL" id="MFC4908431.1"/>
    </source>
</evidence>
<feature type="transmembrane region" description="Helical" evidence="6">
    <location>
        <begin position="154"/>
        <end position="180"/>
    </location>
</feature>
<feature type="transmembrane region" description="Helical" evidence="6">
    <location>
        <begin position="443"/>
        <end position="462"/>
    </location>
</feature>